<evidence type="ECO:0000256" key="5">
    <source>
        <dbReference type="ARBA" id="ARBA00023136"/>
    </source>
</evidence>
<dbReference type="FunFam" id="1.20.1510.10:FF:000005">
    <property type="entry name" value="Putative Cation diffusion facilitator 1"/>
    <property type="match status" value="1"/>
</dbReference>
<evidence type="ECO:0000313" key="10">
    <source>
        <dbReference type="EMBL" id="OKL64368.1"/>
    </source>
</evidence>
<sequence length="457" mass="50860">MENHPQFRHSISLHPHPFHSHARDSHEARQSASSLSRAATLPSSNNETAAAAVQVVENIAATDGGAASDEERNSPPRYTPVNDPLQLASKIKTEAEIKQIRANTSRKRDRVTPSFIGDRFALTTSGKLQEFYQVQNENIERLLTPVDEHVRAAKELNNSNQLKFKIAVWGSFAANVVLSVVQIYGAVSSGSLSLFTTMADAIFDPLSNVTLLLSNKAVSRVDPRKFPAGKARIETVGNICFCFLMTSVSFIIIAFSIKELADGSAEKTEPFYLTSIIAVAIAFMTKLVLFLYCFALRNQFSQVRILWEDHRNDIIINGIGILTSVGGSKLRWWIDPMGAVMLSCLVAFLWLRTSYSEFQLLIGVTADTQMQQLITYISMTHSPAITAIDTVRAYTSGPRLLVEVDVVMDRDATLMATHDVAEELQMKLESLPDVERAYVHVDYETTHKPEHFLKKEL</sequence>
<feature type="region of interest" description="Disordered" evidence="6">
    <location>
        <begin position="63"/>
        <end position="83"/>
    </location>
</feature>
<dbReference type="InterPro" id="IPR050291">
    <property type="entry name" value="CDF_Transporter"/>
</dbReference>
<dbReference type="Gene3D" id="3.30.70.1350">
    <property type="entry name" value="Cation efflux protein, cytoplasmic domain"/>
    <property type="match status" value="1"/>
</dbReference>
<dbReference type="InterPro" id="IPR027469">
    <property type="entry name" value="Cation_efflux_TMD_sf"/>
</dbReference>
<dbReference type="GO" id="GO:0016020">
    <property type="term" value="C:membrane"/>
    <property type="evidence" value="ECO:0007669"/>
    <property type="project" value="UniProtKB-SubCell"/>
</dbReference>
<dbReference type="Pfam" id="PF01545">
    <property type="entry name" value="Cation_efflux"/>
    <property type="match status" value="1"/>
</dbReference>
<keyword evidence="4 7" id="KW-1133">Transmembrane helix</keyword>
<accession>A0A225B3S3</accession>
<dbReference type="InterPro" id="IPR036837">
    <property type="entry name" value="Cation_efflux_CTD_sf"/>
</dbReference>
<keyword evidence="11" id="KW-1185">Reference proteome</keyword>
<feature type="transmembrane region" description="Helical" evidence="7">
    <location>
        <begin position="235"/>
        <end position="257"/>
    </location>
</feature>
<dbReference type="FunFam" id="3.30.70.1350:FF:000003">
    <property type="entry name" value="Cation diffusion facilitator 1"/>
    <property type="match status" value="1"/>
</dbReference>
<evidence type="ECO:0000313" key="11">
    <source>
        <dbReference type="Proteomes" id="UP000214365"/>
    </source>
</evidence>
<dbReference type="PANTHER" id="PTHR43840:SF12">
    <property type="entry name" value="CATION DIFFUSION FACILITATOR 1 (AFU_ORTHOLOGUE AFUA_1G14440)"/>
    <property type="match status" value="1"/>
</dbReference>
<evidence type="ECO:0000256" key="7">
    <source>
        <dbReference type="SAM" id="Phobius"/>
    </source>
</evidence>
<dbReference type="Pfam" id="PF16916">
    <property type="entry name" value="ZT_dimer"/>
    <property type="match status" value="1"/>
</dbReference>
<dbReference type="GO" id="GO:0098771">
    <property type="term" value="P:inorganic ion homeostasis"/>
    <property type="evidence" value="ECO:0007669"/>
    <property type="project" value="UniProtKB-ARBA"/>
</dbReference>
<dbReference type="GO" id="GO:0030003">
    <property type="term" value="P:intracellular monoatomic cation homeostasis"/>
    <property type="evidence" value="ECO:0007669"/>
    <property type="project" value="UniProtKB-ARBA"/>
</dbReference>
<dbReference type="AlphaFoldDB" id="A0A225B3S3"/>
<dbReference type="STRING" id="1441469.A0A225B3S3"/>
<keyword evidence="3 7" id="KW-0812">Transmembrane</keyword>
<dbReference type="NCBIfam" id="TIGR01297">
    <property type="entry name" value="CDF"/>
    <property type="match status" value="1"/>
</dbReference>
<keyword evidence="2" id="KW-0813">Transport</keyword>
<feature type="transmembrane region" description="Helical" evidence="7">
    <location>
        <begin position="193"/>
        <end position="214"/>
    </location>
</feature>
<feature type="region of interest" description="Disordered" evidence="6">
    <location>
        <begin position="1"/>
        <end position="46"/>
    </location>
</feature>
<dbReference type="PANTHER" id="PTHR43840">
    <property type="entry name" value="MITOCHONDRIAL METAL TRANSPORTER 1-RELATED"/>
    <property type="match status" value="1"/>
</dbReference>
<feature type="transmembrane region" description="Helical" evidence="7">
    <location>
        <begin position="166"/>
        <end position="187"/>
    </location>
</feature>
<dbReference type="InterPro" id="IPR002524">
    <property type="entry name" value="Cation_efflux"/>
</dbReference>
<dbReference type="InterPro" id="IPR058533">
    <property type="entry name" value="Cation_efflux_TM"/>
</dbReference>
<evidence type="ECO:0000256" key="3">
    <source>
        <dbReference type="ARBA" id="ARBA00022692"/>
    </source>
</evidence>
<dbReference type="GeneID" id="31000838"/>
<dbReference type="GO" id="GO:0008324">
    <property type="term" value="F:monoatomic cation transmembrane transporter activity"/>
    <property type="evidence" value="ECO:0007669"/>
    <property type="project" value="InterPro"/>
</dbReference>
<dbReference type="SUPFAM" id="SSF160240">
    <property type="entry name" value="Cation efflux protein cytoplasmic domain-like"/>
    <property type="match status" value="1"/>
</dbReference>
<evidence type="ECO:0000259" key="8">
    <source>
        <dbReference type="Pfam" id="PF01545"/>
    </source>
</evidence>
<evidence type="ECO:0000256" key="4">
    <source>
        <dbReference type="ARBA" id="ARBA00022989"/>
    </source>
</evidence>
<proteinExistence type="predicted"/>
<dbReference type="RefSeq" id="XP_020124489.1">
    <property type="nucleotide sequence ID" value="XM_020259831.1"/>
</dbReference>
<feature type="transmembrane region" description="Helical" evidence="7">
    <location>
        <begin position="272"/>
        <end position="295"/>
    </location>
</feature>
<keyword evidence="5 7" id="KW-0472">Membrane</keyword>
<organism evidence="10 11">
    <name type="scientific">Talaromyces atroroseus</name>
    <dbReference type="NCBI Taxonomy" id="1441469"/>
    <lineage>
        <taxon>Eukaryota</taxon>
        <taxon>Fungi</taxon>
        <taxon>Dikarya</taxon>
        <taxon>Ascomycota</taxon>
        <taxon>Pezizomycotina</taxon>
        <taxon>Eurotiomycetes</taxon>
        <taxon>Eurotiomycetidae</taxon>
        <taxon>Eurotiales</taxon>
        <taxon>Trichocomaceae</taxon>
        <taxon>Talaromyces</taxon>
        <taxon>Talaromyces sect. Trachyspermi</taxon>
    </lineage>
</organism>
<feature type="domain" description="Cation efflux protein cytoplasmic" evidence="9">
    <location>
        <begin position="379"/>
        <end position="442"/>
    </location>
</feature>
<dbReference type="InterPro" id="IPR027470">
    <property type="entry name" value="Cation_efflux_CTD"/>
</dbReference>
<feature type="compositionally biased region" description="Low complexity" evidence="6">
    <location>
        <begin position="30"/>
        <end position="44"/>
    </location>
</feature>
<evidence type="ECO:0000259" key="9">
    <source>
        <dbReference type="Pfam" id="PF16916"/>
    </source>
</evidence>
<name>A0A225B3S3_TALAT</name>
<comment type="subcellular location">
    <subcellularLocation>
        <location evidence="1">Membrane</location>
        <topology evidence="1">Multi-pass membrane protein</topology>
    </subcellularLocation>
</comment>
<dbReference type="Proteomes" id="UP000214365">
    <property type="component" value="Unassembled WGS sequence"/>
</dbReference>
<dbReference type="Gene3D" id="1.20.1510.10">
    <property type="entry name" value="Cation efflux protein transmembrane domain"/>
    <property type="match status" value="1"/>
</dbReference>
<dbReference type="SUPFAM" id="SSF161111">
    <property type="entry name" value="Cation efflux protein transmembrane domain-like"/>
    <property type="match status" value="1"/>
</dbReference>
<dbReference type="EMBL" id="LFMY01000001">
    <property type="protein sequence ID" value="OKL64368.1"/>
    <property type="molecule type" value="Genomic_DNA"/>
</dbReference>
<reference evidence="10 11" key="1">
    <citation type="submission" date="2015-06" db="EMBL/GenBank/DDBJ databases">
        <title>Talaromyces atroroseus IBT 11181 draft genome.</title>
        <authorList>
            <person name="Rasmussen K.B."/>
            <person name="Rasmussen S."/>
            <person name="Petersen B."/>
            <person name="Sicheritz-Ponten T."/>
            <person name="Mortensen U.H."/>
            <person name="Thrane U."/>
        </authorList>
    </citation>
    <scope>NUCLEOTIDE SEQUENCE [LARGE SCALE GENOMIC DNA]</scope>
    <source>
        <strain evidence="10 11">IBT 11181</strain>
    </source>
</reference>
<feature type="domain" description="Cation efflux protein transmembrane" evidence="8">
    <location>
        <begin position="171"/>
        <end position="361"/>
    </location>
</feature>
<comment type="caution">
    <text evidence="10">The sequence shown here is derived from an EMBL/GenBank/DDBJ whole genome shotgun (WGS) entry which is preliminary data.</text>
</comment>
<dbReference type="OrthoDB" id="78296at2759"/>
<evidence type="ECO:0000256" key="2">
    <source>
        <dbReference type="ARBA" id="ARBA00022448"/>
    </source>
</evidence>
<gene>
    <name evidence="10" type="ORF">UA08_01083</name>
</gene>
<evidence type="ECO:0000256" key="1">
    <source>
        <dbReference type="ARBA" id="ARBA00004141"/>
    </source>
</evidence>
<evidence type="ECO:0000256" key="6">
    <source>
        <dbReference type="SAM" id="MobiDB-lite"/>
    </source>
</evidence>
<protein>
    <submittedName>
        <fullName evidence="10">Uncharacterized protein</fullName>
    </submittedName>
</protein>